<dbReference type="InterPro" id="IPR001263">
    <property type="entry name" value="PI3K_accessory_dom"/>
</dbReference>
<dbReference type="CDD" id="cd00891">
    <property type="entry name" value="PI3Kc"/>
    <property type="match status" value="1"/>
</dbReference>
<evidence type="ECO:0000259" key="4">
    <source>
        <dbReference type="PROSITE" id="PS50042"/>
    </source>
</evidence>
<dbReference type="SMART" id="SM00145">
    <property type="entry name" value="PI3Ka"/>
    <property type="match status" value="1"/>
</dbReference>
<dbReference type="PROSITE" id="PS50042">
    <property type="entry name" value="CNMP_BINDING_3"/>
    <property type="match status" value="1"/>
</dbReference>
<dbReference type="SMART" id="SM00100">
    <property type="entry name" value="cNMP"/>
    <property type="match status" value="1"/>
</dbReference>
<dbReference type="Pfam" id="PF00792">
    <property type="entry name" value="PI3K_C2"/>
    <property type="match status" value="1"/>
</dbReference>
<dbReference type="GO" id="GO:0035005">
    <property type="term" value="F:1-phosphatidylinositol-4-phosphate 3-kinase activity"/>
    <property type="evidence" value="ECO:0007669"/>
    <property type="project" value="TreeGrafter"/>
</dbReference>
<dbReference type="Gene3D" id="2.60.120.10">
    <property type="entry name" value="Jelly Rolls"/>
    <property type="match status" value="1"/>
</dbReference>
<dbReference type="PROSITE" id="PS50290">
    <property type="entry name" value="PI3_4_KINASE_3"/>
    <property type="match status" value="1"/>
</dbReference>
<feature type="domain" description="Cyclic nucleotide-binding" evidence="4">
    <location>
        <begin position="78"/>
        <end position="187"/>
    </location>
</feature>
<evidence type="ECO:0000256" key="2">
    <source>
        <dbReference type="ARBA" id="ARBA00022777"/>
    </source>
</evidence>
<dbReference type="InterPro" id="IPR018490">
    <property type="entry name" value="cNMP-bd_dom_sf"/>
</dbReference>
<dbReference type="SUPFAM" id="SSF49562">
    <property type="entry name" value="C2 domain (Calcium/lipid-binding domain, CaLB)"/>
    <property type="match status" value="1"/>
</dbReference>
<dbReference type="InterPro" id="IPR002420">
    <property type="entry name" value="PI3K-type_C2_dom"/>
</dbReference>
<dbReference type="Gene3D" id="3.30.450.40">
    <property type="match status" value="1"/>
</dbReference>
<dbReference type="Gene3D" id="3.30.1010.10">
    <property type="entry name" value="Phosphatidylinositol 3-kinase Catalytic Subunit, Chain A, domain 4"/>
    <property type="match status" value="1"/>
</dbReference>
<dbReference type="InterPro" id="IPR018936">
    <property type="entry name" value="PI3/4_kinase_CS"/>
</dbReference>
<dbReference type="PROSITE" id="PS00915">
    <property type="entry name" value="PI3_4_KINASE_1"/>
    <property type="match status" value="1"/>
</dbReference>
<dbReference type="InterPro" id="IPR016024">
    <property type="entry name" value="ARM-type_fold"/>
</dbReference>
<dbReference type="GO" id="GO:0005737">
    <property type="term" value="C:cytoplasm"/>
    <property type="evidence" value="ECO:0007669"/>
    <property type="project" value="TreeGrafter"/>
</dbReference>
<protein>
    <recommendedName>
        <fullName evidence="9">Phosphatidylinositol 3-kinase</fullName>
    </recommendedName>
</protein>
<dbReference type="SMART" id="SM00146">
    <property type="entry name" value="PI3Kc"/>
    <property type="match status" value="1"/>
</dbReference>
<feature type="domain" description="PIK helical" evidence="6">
    <location>
        <begin position="657"/>
        <end position="834"/>
    </location>
</feature>
<dbReference type="InterPro" id="IPR029016">
    <property type="entry name" value="GAF-like_dom_sf"/>
</dbReference>
<dbReference type="AlphaFoldDB" id="A0A7S3HK79"/>
<comment type="similarity">
    <text evidence="3">Belongs to the PI3/PI4-kinase family.</text>
</comment>
<proteinExistence type="inferred from homology"/>
<dbReference type="InterPro" id="IPR015433">
    <property type="entry name" value="PI3/4_kinase"/>
</dbReference>
<dbReference type="GO" id="GO:0016303">
    <property type="term" value="F:1-phosphatidylinositol-3-kinase activity"/>
    <property type="evidence" value="ECO:0007669"/>
    <property type="project" value="TreeGrafter"/>
</dbReference>
<dbReference type="GO" id="GO:0043491">
    <property type="term" value="P:phosphatidylinositol 3-kinase/protein kinase B signal transduction"/>
    <property type="evidence" value="ECO:0007669"/>
    <property type="project" value="TreeGrafter"/>
</dbReference>
<dbReference type="SUPFAM" id="SSF56112">
    <property type="entry name" value="Protein kinase-like (PK-like)"/>
    <property type="match status" value="1"/>
</dbReference>
<dbReference type="Pfam" id="PF00454">
    <property type="entry name" value="PI3_PI4_kinase"/>
    <property type="match status" value="1"/>
</dbReference>
<dbReference type="InterPro" id="IPR011009">
    <property type="entry name" value="Kinase-like_dom_sf"/>
</dbReference>
<dbReference type="GO" id="GO:0005886">
    <property type="term" value="C:plasma membrane"/>
    <property type="evidence" value="ECO:0007669"/>
    <property type="project" value="TreeGrafter"/>
</dbReference>
<dbReference type="Gene3D" id="1.10.1070.11">
    <property type="entry name" value="Phosphatidylinositol 3-/4-kinase, catalytic domain"/>
    <property type="match status" value="1"/>
</dbReference>
<feature type="domain" description="C2 PI3K-type" evidence="7">
    <location>
        <begin position="435"/>
        <end position="639"/>
    </location>
</feature>
<dbReference type="PROSITE" id="PS00916">
    <property type="entry name" value="PI3_4_KINASE_2"/>
    <property type="match status" value="1"/>
</dbReference>
<evidence type="ECO:0000259" key="6">
    <source>
        <dbReference type="PROSITE" id="PS51545"/>
    </source>
</evidence>
<gene>
    <name evidence="8" type="ORF">SELO1098_LOCUS26814</name>
</gene>
<dbReference type="SUPFAM" id="SSF48371">
    <property type="entry name" value="ARM repeat"/>
    <property type="match status" value="1"/>
</dbReference>
<dbReference type="PANTHER" id="PTHR10048:SF14">
    <property type="entry name" value="LD28067P"/>
    <property type="match status" value="1"/>
</dbReference>
<dbReference type="SUPFAM" id="SSF55781">
    <property type="entry name" value="GAF domain-like"/>
    <property type="match status" value="1"/>
</dbReference>
<dbReference type="PROSITE" id="PS51545">
    <property type="entry name" value="PIK_HELICAL"/>
    <property type="match status" value="1"/>
</dbReference>
<dbReference type="InterPro" id="IPR003018">
    <property type="entry name" value="GAF"/>
</dbReference>
<organism evidence="8">
    <name type="scientific">Spumella elongata</name>
    <dbReference type="NCBI Taxonomy" id="89044"/>
    <lineage>
        <taxon>Eukaryota</taxon>
        <taxon>Sar</taxon>
        <taxon>Stramenopiles</taxon>
        <taxon>Ochrophyta</taxon>
        <taxon>Chrysophyceae</taxon>
        <taxon>Chromulinales</taxon>
        <taxon>Chromulinaceae</taxon>
        <taxon>Spumella</taxon>
    </lineage>
</organism>
<dbReference type="GO" id="GO:0016477">
    <property type="term" value="P:cell migration"/>
    <property type="evidence" value="ECO:0007669"/>
    <property type="project" value="TreeGrafter"/>
</dbReference>
<dbReference type="InterPro" id="IPR035448">
    <property type="entry name" value="PI3Kc"/>
</dbReference>
<dbReference type="PRINTS" id="PR00103">
    <property type="entry name" value="CAMPKINASE"/>
</dbReference>
<evidence type="ECO:0008006" key="9">
    <source>
        <dbReference type="Google" id="ProtNLM"/>
    </source>
</evidence>
<keyword evidence="1" id="KW-0808">Transferase</keyword>
<dbReference type="PROSITE" id="PS51547">
    <property type="entry name" value="C2_PI3K"/>
    <property type="match status" value="1"/>
</dbReference>
<dbReference type="CDD" id="cd00038">
    <property type="entry name" value="CAP_ED"/>
    <property type="match status" value="1"/>
</dbReference>
<dbReference type="InterPro" id="IPR000403">
    <property type="entry name" value="PI3/4_kinase_cat_dom"/>
</dbReference>
<dbReference type="InterPro" id="IPR035892">
    <property type="entry name" value="C2_domain_sf"/>
</dbReference>
<dbReference type="Gene3D" id="1.25.40.70">
    <property type="entry name" value="Phosphatidylinositol 3-kinase, accessory domain (PIK)"/>
    <property type="match status" value="1"/>
</dbReference>
<dbReference type="Gene3D" id="2.60.40.150">
    <property type="entry name" value="C2 domain"/>
    <property type="match status" value="1"/>
</dbReference>
<keyword evidence="2" id="KW-0418">Kinase</keyword>
<accession>A0A7S3HK79</accession>
<dbReference type="SMART" id="SM00065">
    <property type="entry name" value="GAF"/>
    <property type="match status" value="1"/>
</dbReference>
<dbReference type="InterPro" id="IPR042236">
    <property type="entry name" value="PI3K_accessory_sf"/>
</dbReference>
<sequence>MSRVLEDYPYSNDIVHSRYVGLFSAKSRRTLYVRRNNDSFVFENPIYCEDPKARSPIGPSDGTGQKMRTKDFLASIPSFADFTDEQLTTLEQKATMVKFNTGEVIFKQGQPGDVFYVIEKGTADVLIQEVPERLRHGDLGKIVNRLTEGCYFGERALMTSEVRAASIRTNTDMVCLVFSRAVYEDIISGSGALLGKDINANVDWSRDHETRSLFKHIENILDIDKMDASPKIKRILYELTTAFTPELSADEVISRMVITVKIALKVDRVGLFVLSEDRRSMVLKVSERSKGIRLPVRGLAGAVVNANSPINIADAYQDNRFDATMDRRTGYRTRQILGVPLKHPLSQDAIGLLQVNNRLDGSLEAFNSEQQRVLELAAEQLSELLYGRADVFIHSGGVSAQKSYGQGVGDGLTLKNSGDLTSKFQLQIGGLDFGPLCTELIRKENLQNLELHVSLHLALGQLCSMRKLNINDQGNTGARDRFNQEVADNRKTTKVRNNTSSIQLNINQTLQFDIPVRDLPRATRLLFQLWGWKKKGKHLSMGKESNFALWDSPVTYGSATNAANAVFLGWAACTIFDFKGCVDATQDLHFFPPSHGPVEVPIKTTLSNTQDPTAASMSIVLSPDQVLSPDSGAPNVRIVHSMPNRNEPIEGDLPGNDRITEAHQRELDRILQISFNPLSATMITDMDKAFLWDLRYSILNRPEMLPPFVMSVRWSSCEQVQELYDLLDLWAAPTPVQALQLLDRRFMDPKVRAYAVHCLENLPDDELALFMLQLCQQLKFESHVDSALARFLLRRALAKPRLIGHIYFWLLQSEVYNADVSKRYVILLQVYIRNCGTHRIEIGHQMFVMRRLESVAEAVVLGDSKDERLRILKERLNAIVLPTTFKLPLSPHLNICGIDVSRCRVMESKKKPLWLVLKDADTGGDIKLMLKVGDDLRQDALIMQLLRVMSDLWKKEDLDMQMQLYDCISTGNERGLLQIVDNANTIGNILAERTDKKKGVKKTGSLSRKISAAMGALGDYTYLSDWIKEQVEIDIADPAERAEELEKRVQSFMISTAAYCVASYVLGLGDRHNDNLMMTRNGHFFHIDFGHILGNFKSKMGVKRERAPIVFTLAMKDVMKDEGNYEIFLDLCCDVYNILREQSMLLVSLFSLAIPCNLPELQAEKDVLWIYEKLLVGADEEAATQHLRTTLDVCLKTVGTRLNDAAHMLAHA</sequence>
<dbReference type="GO" id="GO:0048015">
    <property type="term" value="P:phosphatidylinositol-mediated signaling"/>
    <property type="evidence" value="ECO:0007669"/>
    <property type="project" value="TreeGrafter"/>
</dbReference>
<evidence type="ECO:0000256" key="3">
    <source>
        <dbReference type="PROSITE-ProRule" id="PRU00880"/>
    </source>
</evidence>
<dbReference type="Pfam" id="PF00613">
    <property type="entry name" value="PI3Ka"/>
    <property type="match status" value="1"/>
</dbReference>
<dbReference type="InterPro" id="IPR014710">
    <property type="entry name" value="RmlC-like_jellyroll"/>
</dbReference>
<evidence type="ECO:0000256" key="1">
    <source>
        <dbReference type="ARBA" id="ARBA00022679"/>
    </source>
</evidence>
<name>A0A7S3HK79_9STRA</name>
<evidence type="ECO:0000259" key="5">
    <source>
        <dbReference type="PROSITE" id="PS50290"/>
    </source>
</evidence>
<dbReference type="GO" id="GO:0005942">
    <property type="term" value="C:phosphatidylinositol 3-kinase complex"/>
    <property type="evidence" value="ECO:0007669"/>
    <property type="project" value="TreeGrafter"/>
</dbReference>
<dbReference type="PANTHER" id="PTHR10048">
    <property type="entry name" value="PHOSPHATIDYLINOSITOL KINASE"/>
    <property type="match status" value="1"/>
</dbReference>
<dbReference type="EMBL" id="HBIC01052361">
    <property type="protein sequence ID" value="CAE0297960.1"/>
    <property type="molecule type" value="Transcribed_RNA"/>
</dbReference>
<dbReference type="InterPro" id="IPR036940">
    <property type="entry name" value="PI3/4_kinase_cat_sf"/>
</dbReference>
<dbReference type="Pfam" id="PF00027">
    <property type="entry name" value="cNMP_binding"/>
    <property type="match status" value="1"/>
</dbReference>
<feature type="domain" description="PI3K/PI4K catalytic" evidence="5">
    <location>
        <begin position="899"/>
        <end position="1199"/>
    </location>
</feature>
<dbReference type="InterPro" id="IPR000595">
    <property type="entry name" value="cNMP-bd_dom"/>
</dbReference>
<evidence type="ECO:0000313" key="8">
    <source>
        <dbReference type="EMBL" id="CAE0297960.1"/>
    </source>
</evidence>
<evidence type="ECO:0000259" key="7">
    <source>
        <dbReference type="PROSITE" id="PS51547"/>
    </source>
</evidence>
<reference evidence="8" key="1">
    <citation type="submission" date="2021-01" db="EMBL/GenBank/DDBJ databases">
        <authorList>
            <person name="Corre E."/>
            <person name="Pelletier E."/>
            <person name="Niang G."/>
            <person name="Scheremetjew M."/>
            <person name="Finn R."/>
            <person name="Kale V."/>
            <person name="Holt S."/>
            <person name="Cochrane G."/>
            <person name="Meng A."/>
            <person name="Brown T."/>
            <person name="Cohen L."/>
        </authorList>
    </citation>
    <scope>NUCLEOTIDE SEQUENCE</scope>
    <source>
        <strain evidence="8">CCAP 955/1</strain>
    </source>
</reference>
<dbReference type="SUPFAM" id="SSF51206">
    <property type="entry name" value="cAMP-binding domain-like"/>
    <property type="match status" value="1"/>
</dbReference>
<dbReference type="PROSITE" id="PS00889">
    <property type="entry name" value="CNMP_BINDING_2"/>
    <property type="match status" value="1"/>
</dbReference>
<dbReference type="InterPro" id="IPR018488">
    <property type="entry name" value="cNMP-bd_CS"/>
</dbReference>